<protein>
    <submittedName>
        <fullName evidence="3">Phage tail sheath family protein</fullName>
    </submittedName>
</protein>
<dbReference type="PANTHER" id="PTHR35861:SF1">
    <property type="entry name" value="PHAGE TAIL SHEATH PROTEIN"/>
    <property type="match status" value="1"/>
</dbReference>
<evidence type="ECO:0000259" key="2">
    <source>
        <dbReference type="Pfam" id="PF04984"/>
    </source>
</evidence>
<keyword evidence="4" id="KW-1185">Reference proteome</keyword>
<feature type="domain" description="Tail sheath protein subtilisin-like" evidence="2">
    <location>
        <begin position="104"/>
        <end position="251"/>
    </location>
</feature>
<dbReference type="InterPro" id="IPR052042">
    <property type="entry name" value="Tail_sheath_structural"/>
</dbReference>
<sequence>MPTLKPKIPGISLNYVVPTPEPELLTGVPVFFGLTSLKEGVNEPKKLTLVTHFQQYFGQAKGYLADAIKGFFENGGRLCYVIALSDNTLKALQQGLETSEVLENVDLVCVPDIIIGSDAEVIQKQQAILKHCEQMGDRFAILDALNDGEKLDWQRRGLASHNGALYAPWLKVEHRLEAIPPCGHIAGIYASCDRTVGVHGAPANIPLAGVLDLSFPLTPTDQEQLNPKNAAGVNCIRSFQGRGMRVWGVRTLSPIAEWQYVNVRRLFLTFGRWVNRNLADTVFEPNAFPLWVRLQRELSVYCESLWRQGAIQGALPQEAFYVKCDAETNPPENREMGQVIAEVGLAPTIPGEFIQLLVVQSSSGITLI</sequence>
<organism evidence="3 4">
    <name type="scientific">Nostoc edaphicum CCNP1411</name>
    <dbReference type="NCBI Taxonomy" id="1472755"/>
    <lineage>
        <taxon>Bacteria</taxon>
        <taxon>Bacillati</taxon>
        <taxon>Cyanobacteriota</taxon>
        <taxon>Cyanophyceae</taxon>
        <taxon>Nostocales</taxon>
        <taxon>Nostocaceae</taxon>
        <taxon>Nostoc</taxon>
    </lineage>
</organism>
<dbReference type="EMBL" id="CP054698">
    <property type="protein sequence ID" value="QMS92069.1"/>
    <property type="molecule type" value="Genomic_DNA"/>
</dbReference>
<proteinExistence type="inferred from homology"/>
<evidence type="ECO:0000313" key="4">
    <source>
        <dbReference type="Proteomes" id="UP000514713"/>
    </source>
</evidence>
<accession>A0A7D7LJS7</accession>
<gene>
    <name evidence="3" type="ORF">HUN01_32360</name>
</gene>
<reference evidence="4" key="1">
    <citation type="submission" date="2020-06" db="EMBL/GenBank/DDBJ databases">
        <title>Nostoc edaphicum CCNP1411 genome.</title>
        <authorList>
            <person name="Fidor A."/>
            <person name="Grabski M."/>
            <person name="Gawor J."/>
            <person name="Gromadka R."/>
            <person name="Wegrzyn G."/>
            <person name="Mazur-Marzec H."/>
        </authorList>
    </citation>
    <scope>NUCLEOTIDE SEQUENCE [LARGE SCALE GENOMIC DNA]</scope>
    <source>
        <strain evidence="4">CCNP1411</strain>
    </source>
</reference>
<evidence type="ECO:0000313" key="3">
    <source>
        <dbReference type="EMBL" id="QMS92069.1"/>
    </source>
</evidence>
<dbReference type="PANTHER" id="PTHR35861">
    <property type="match status" value="1"/>
</dbReference>
<comment type="similarity">
    <text evidence="1">Belongs to the myoviridae tail sheath protein family.</text>
</comment>
<evidence type="ECO:0000256" key="1">
    <source>
        <dbReference type="ARBA" id="ARBA00008005"/>
    </source>
</evidence>
<dbReference type="InterPro" id="IPR035089">
    <property type="entry name" value="Phage_sheath_subtilisin"/>
</dbReference>
<name>A0A7D7LJS7_9NOSO</name>
<dbReference type="Proteomes" id="UP000514713">
    <property type="component" value="Chromosome"/>
</dbReference>
<dbReference type="Pfam" id="PF04984">
    <property type="entry name" value="Phage_sheath_1"/>
    <property type="match status" value="1"/>
</dbReference>
<dbReference type="AlphaFoldDB" id="A0A7D7LJS7"/>
<dbReference type="KEGG" id="ned:HUN01_32360"/>
<dbReference type="Gene3D" id="3.40.50.11780">
    <property type="match status" value="1"/>
</dbReference>
<dbReference type="RefSeq" id="WP_181929599.1">
    <property type="nucleotide sequence ID" value="NZ_CP054698.1"/>
</dbReference>